<dbReference type="STRING" id="1353952.A0A165HS46"/>
<dbReference type="GO" id="GO:0000073">
    <property type="term" value="P:initial mitotic spindle pole body separation"/>
    <property type="evidence" value="ECO:0007669"/>
    <property type="project" value="TreeGrafter"/>
</dbReference>
<dbReference type="FunFam" id="3.40.850.10:FF:000051">
    <property type="entry name" value="Kinesin-like protein bimC"/>
    <property type="match status" value="1"/>
</dbReference>
<feature type="coiled-coil region" evidence="15">
    <location>
        <begin position="821"/>
        <end position="878"/>
    </location>
</feature>
<evidence type="ECO:0000313" key="18">
    <source>
        <dbReference type="EMBL" id="KZT59666.1"/>
    </source>
</evidence>
<dbReference type="InterPro" id="IPR047149">
    <property type="entry name" value="KIF11-like"/>
</dbReference>
<keyword evidence="3" id="KW-0597">Phosphoprotein</keyword>
<dbReference type="GO" id="GO:0005634">
    <property type="term" value="C:nucleus"/>
    <property type="evidence" value="ECO:0007669"/>
    <property type="project" value="TreeGrafter"/>
</dbReference>
<feature type="region of interest" description="Disordered" evidence="16">
    <location>
        <begin position="1023"/>
        <end position="1055"/>
    </location>
</feature>
<keyword evidence="4" id="KW-0132">Cell division</keyword>
<comment type="subcellular location">
    <subcellularLocation>
        <location evidence="1">Cytoplasm</location>
        <location evidence="1">Cytoskeleton</location>
    </subcellularLocation>
</comment>
<evidence type="ECO:0000256" key="9">
    <source>
        <dbReference type="ARBA" id="ARBA00023054"/>
    </source>
</evidence>
<dbReference type="InterPro" id="IPR001752">
    <property type="entry name" value="Kinesin_motor_dom"/>
</dbReference>
<evidence type="ECO:0000256" key="4">
    <source>
        <dbReference type="ARBA" id="ARBA00022618"/>
    </source>
</evidence>
<dbReference type="InParanoid" id="A0A165HS46"/>
<evidence type="ECO:0000256" key="11">
    <source>
        <dbReference type="ARBA" id="ARBA00023212"/>
    </source>
</evidence>
<keyword evidence="9 15" id="KW-0175">Coiled coil</keyword>
<keyword evidence="7" id="KW-0498">Mitosis</keyword>
<evidence type="ECO:0000313" key="19">
    <source>
        <dbReference type="Proteomes" id="UP000076842"/>
    </source>
</evidence>
<keyword evidence="11" id="KW-0206">Cytoskeleton</keyword>
<gene>
    <name evidence="18" type="ORF">CALCODRAFT_554122</name>
</gene>
<dbReference type="GO" id="GO:0005524">
    <property type="term" value="F:ATP binding"/>
    <property type="evidence" value="ECO:0007669"/>
    <property type="project" value="UniProtKB-UniRule"/>
</dbReference>
<comment type="similarity">
    <text evidence="13">Belongs to the TRAFAC class myosin-kinesin ATPase superfamily. Kinesin family. KIN-5/BimC subfamily.</text>
</comment>
<name>A0A165HS46_9BASI</name>
<feature type="coiled-coil region" evidence="15">
    <location>
        <begin position="517"/>
        <end position="583"/>
    </location>
</feature>
<evidence type="ECO:0000256" key="16">
    <source>
        <dbReference type="SAM" id="MobiDB-lite"/>
    </source>
</evidence>
<dbReference type="FunCoup" id="A0A165HS46">
    <property type="interactions" value="573"/>
</dbReference>
<keyword evidence="6 14" id="KW-0547">Nucleotide-binding</keyword>
<dbReference type="InterPro" id="IPR047241">
    <property type="entry name" value="KIF11-like_kin_motor_dom"/>
</dbReference>
<dbReference type="AlphaFoldDB" id="A0A165HS46"/>
<dbReference type="SMART" id="SM00129">
    <property type="entry name" value="KISc"/>
    <property type="match status" value="1"/>
</dbReference>
<dbReference type="InterPro" id="IPR025901">
    <property type="entry name" value="Kinesin-assoc_MT-bd_dom"/>
</dbReference>
<organism evidence="18 19">
    <name type="scientific">Calocera cornea HHB12733</name>
    <dbReference type="NCBI Taxonomy" id="1353952"/>
    <lineage>
        <taxon>Eukaryota</taxon>
        <taxon>Fungi</taxon>
        <taxon>Dikarya</taxon>
        <taxon>Basidiomycota</taxon>
        <taxon>Agaricomycotina</taxon>
        <taxon>Dacrymycetes</taxon>
        <taxon>Dacrymycetales</taxon>
        <taxon>Dacrymycetaceae</taxon>
        <taxon>Calocera</taxon>
    </lineage>
</organism>
<dbReference type="PANTHER" id="PTHR47970:SF12">
    <property type="entry name" value="KINESIN FAMILY MEMBER 11"/>
    <property type="match status" value="1"/>
</dbReference>
<keyword evidence="10 14" id="KW-0505">Motor protein</keyword>
<evidence type="ECO:0000256" key="8">
    <source>
        <dbReference type="ARBA" id="ARBA00022840"/>
    </source>
</evidence>
<dbReference type="CDD" id="cd01364">
    <property type="entry name" value="KISc_BimC_Eg5"/>
    <property type="match status" value="1"/>
</dbReference>
<feature type="region of interest" description="Disordered" evidence="16">
    <location>
        <begin position="1120"/>
        <end position="1164"/>
    </location>
</feature>
<sequence length="1164" mass="127742">MSRRAPSAGPTRVRAPTVSVSGPSRPSRPASTLVKSTTSLASLRSVAAGESRANTPQPPVPHAQAMEAITSPAKRESGDNIQVVVRCRGRNQKEIDEQSPIIIGCPMLDSPDAPEVTVETGHSGAMALPGVLNGGSNANTRTYPFDRVFGPEVGQATIYDAVVEPLLREVLEGYNCSLLAYGQTGTGKTYTMQGDLSPSPLTGGPSTNAGMIPRALSALFAILNETTMDWSVKCSYIELYNEELRDLLAPELAAPAGTQQPMSKGKEQQGAGLRIFEDGAKKGCVIQGLEEVAIKDERDAMKLLLRGSRQRQVAATKFNDHSSRSHSVFTITVHSTSPAPSKLGVTTASDNELLRVGKLNLVDLAGSENIGRSGAADKRAREAGMINQSLLTLGRVINALVEGSSHVPYRESKLTRLLQDSLGGRTKTTLIATVSPAKANLEETLSTLDYALTAKAIRNRPEINQRMSKAQLIKEYNVELERLKADLLAAREKDGVWVSNETWEELSRESEVKRTAHVEATRRVMELDVQLKALQTEFNESLVLLSRRDGEIKDARAQIAQDERDLREKEAELSRLLLSLQEEMAVREAYQSGEARVHGVATQLHSVLQEGLDDVNGLFAKIDRKQKAIGHNRKTVVKHASRLEDELGRAEGAVDGFVGGHGEAVKVLREMVGGLQQRQAEALAEQNNFIDARIDALSNYITTIRTQEEHTNDASAAMVATVALDGEAVREDVKLCLRTLRDEVHAKNGQMSELLDRSLMEVQSTVDRVFGMLSGVAKQTASYAEEEKRSLGKTIEALLQVSAAREQRLQRQVTSLKTLLLRQQDEHHKELEHQLAQYRQRCDQGLSDVLAQFGQETADAAAQDAEDVQSVNDKLSERIERTGAIVQTSQDWERQGTKMRDETIRVVTSVSSTASSALLQVSTDVSGMVDSQQVTVDTRFKALNTAFLEAHRRVEESKNARIKATDALESNVRDTYRGLKRKREEAWGIEEQEYEQIGAQTSSLDQLTDSFRGAHASHMAGVRKHNKTMVENGTAEDKPTGETPQRKSWRYPQNWQLTSEREQVLADWRQRQEAKDPESASDTARTVVEVDGVIPVPDPVLQKSLSVPLPSTMAERSTEDYVVPIATSKSSRNIPRASSRPPAGRENVPVNGHAGGRPSKRLRQ</sequence>
<keyword evidence="19" id="KW-1185">Reference proteome</keyword>
<dbReference type="GO" id="GO:0008574">
    <property type="term" value="F:plus-end-directed microtubule motor activity"/>
    <property type="evidence" value="ECO:0007669"/>
    <property type="project" value="TreeGrafter"/>
</dbReference>
<evidence type="ECO:0000256" key="6">
    <source>
        <dbReference type="ARBA" id="ARBA00022741"/>
    </source>
</evidence>
<evidence type="ECO:0000256" key="10">
    <source>
        <dbReference type="ARBA" id="ARBA00023175"/>
    </source>
</evidence>
<dbReference type="Proteomes" id="UP000076842">
    <property type="component" value="Unassembled WGS sequence"/>
</dbReference>
<evidence type="ECO:0000256" key="3">
    <source>
        <dbReference type="ARBA" id="ARBA00022553"/>
    </source>
</evidence>
<dbReference type="InterPro" id="IPR019821">
    <property type="entry name" value="Kinesin_motor_CS"/>
</dbReference>
<dbReference type="InterPro" id="IPR036961">
    <property type="entry name" value="Kinesin_motor_dom_sf"/>
</dbReference>
<evidence type="ECO:0000256" key="12">
    <source>
        <dbReference type="ARBA" id="ARBA00023306"/>
    </source>
</evidence>
<keyword evidence="12" id="KW-0131">Cell cycle</keyword>
<dbReference type="Pfam" id="PF13931">
    <property type="entry name" value="Microtub_bind"/>
    <property type="match status" value="1"/>
</dbReference>
<feature type="region of interest" description="Disordered" evidence="16">
    <location>
        <begin position="1"/>
        <end position="37"/>
    </location>
</feature>
<dbReference type="Pfam" id="PF00225">
    <property type="entry name" value="Kinesin"/>
    <property type="match status" value="1"/>
</dbReference>
<keyword evidence="8 14" id="KW-0067">ATP-binding</keyword>
<evidence type="ECO:0000259" key="17">
    <source>
        <dbReference type="PROSITE" id="PS50067"/>
    </source>
</evidence>
<dbReference type="PRINTS" id="PR00380">
    <property type="entry name" value="KINESINHEAVY"/>
</dbReference>
<feature type="coiled-coil region" evidence="15">
    <location>
        <begin position="466"/>
        <end position="493"/>
    </location>
</feature>
<evidence type="ECO:0000256" key="7">
    <source>
        <dbReference type="ARBA" id="ARBA00022776"/>
    </source>
</evidence>
<dbReference type="GO" id="GO:0005876">
    <property type="term" value="C:spindle microtubule"/>
    <property type="evidence" value="ECO:0007669"/>
    <property type="project" value="TreeGrafter"/>
</dbReference>
<keyword evidence="2" id="KW-0963">Cytoplasm</keyword>
<evidence type="ECO:0000256" key="14">
    <source>
        <dbReference type="PROSITE-ProRule" id="PRU00283"/>
    </source>
</evidence>
<dbReference type="GO" id="GO:0072686">
    <property type="term" value="C:mitotic spindle"/>
    <property type="evidence" value="ECO:0007669"/>
    <property type="project" value="TreeGrafter"/>
</dbReference>
<dbReference type="PANTHER" id="PTHR47970">
    <property type="entry name" value="KINESIN-LIKE PROTEIN KIF11"/>
    <property type="match status" value="1"/>
</dbReference>
<evidence type="ECO:0000256" key="5">
    <source>
        <dbReference type="ARBA" id="ARBA00022701"/>
    </source>
</evidence>
<dbReference type="SUPFAM" id="SSF52540">
    <property type="entry name" value="P-loop containing nucleoside triphosphate hydrolases"/>
    <property type="match status" value="1"/>
</dbReference>
<accession>A0A165HS46</accession>
<proteinExistence type="inferred from homology"/>
<dbReference type="OrthoDB" id="3176171at2759"/>
<dbReference type="GO" id="GO:0007018">
    <property type="term" value="P:microtubule-based movement"/>
    <property type="evidence" value="ECO:0007669"/>
    <property type="project" value="InterPro"/>
</dbReference>
<evidence type="ECO:0000256" key="13">
    <source>
        <dbReference type="ARBA" id="ARBA00034704"/>
    </source>
</evidence>
<feature type="domain" description="Kinesin motor" evidence="17">
    <location>
        <begin position="80"/>
        <end position="457"/>
    </location>
</feature>
<evidence type="ECO:0000256" key="2">
    <source>
        <dbReference type="ARBA" id="ARBA00022490"/>
    </source>
</evidence>
<dbReference type="EMBL" id="KV423938">
    <property type="protein sequence ID" value="KZT59666.1"/>
    <property type="molecule type" value="Genomic_DNA"/>
</dbReference>
<protein>
    <submittedName>
        <fullName evidence="18">Kinesin-domain-containing protein</fullName>
    </submittedName>
</protein>
<dbReference type="InterPro" id="IPR027417">
    <property type="entry name" value="P-loop_NTPase"/>
</dbReference>
<evidence type="ECO:0000256" key="15">
    <source>
        <dbReference type="SAM" id="Coils"/>
    </source>
</evidence>
<dbReference type="GO" id="GO:0008017">
    <property type="term" value="F:microtubule binding"/>
    <property type="evidence" value="ECO:0007669"/>
    <property type="project" value="InterPro"/>
</dbReference>
<feature type="compositionally biased region" description="Low complexity" evidence="16">
    <location>
        <begin position="16"/>
        <end position="32"/>
    </location>
</feature>
<dbReference type="GO" id="GO:0051301">
    <property type="term" value="P:cell division"/>
    <property type="evidence" value="ECO:0007669"/>
    <property type="project" value="UniProtKB-KW"/>
</dbReference>
<dbReference type="Gene3D" id="3.40.850.10">
    <property type="entry name" value="Kinesin motor domain"/>
    <property type="match status" value="1"/>
</dbReference>
<reference evidence="18 19" key="1">
    <citation type="journal article" date="2016" name="Mol. Biol. Evol.">
        <title>Comparative Genomics of Early-Diverging Mushroom-Forming Fungi Provides Insights into the Origins of Lignocellulose Decay Capabilities.</title>
        <authorList>
            <person name="Nagy L.G."/>
            <person name="Riley R."/>
            <person name="Tritt A."/>
            <person name="Adam C."/>
            <person name="Daum C."/>
            <person name="Floudas D."/>
            <person name="Sun H."/>
            <person name="Yadav J.S."/>
            <person name="Pangilinan J."/>
            <person name="Larsson K.H."/>
            <person name="Matsuura K."/>
            <person name="Barry K."/>
            <person name="Labutti K."/>
            <person name="Kuo R."/>
            <person name="Ohm R.A."/>
            <person name="Bhattacharya S.S."/>
            <person name="Shirouzu T."/>
            <person name="Yoshinaga Y."/>
            <person name="Martin F.M."/>
            <person name="Grigoriev I.V."/>
            <person name="Hibbett D.S."/>
        </authorList>
    </citation>
    <scope>NUCLEOTIDE SEQUENCE [LARGE SCALE GENOMIC DNA]</scope>
    <source>
        <strain evidence="18 19">HHB12733</strain>
    </source>
</reference>
<evidence type="ECO:0000256" key="1">
    <source>
        <dbReference type="ARBA" id="ARBA00004245"/>
    </source>
</evidence>
<dbReference type="PROSITE" id="PS50067">
    <property type="entry name" value="KINESIN_MOTOR_2"/>
    <property type="match status" value="1"/>
</dbReference>
<keyword evidence="5" id="KW-0493">Microtubule</keyword>
<dbReference type="PROSITE" id="PS00411">
    <property type="entry name" value="KINESIN_MOTOR_1"/>
    <property type="match status" value="1"/>
</dbReference>
<feature type="binding site" evidence="14">
    <location>
        <begin position="182"/>
        <end position="189"/>
    </location>
    <ligand>
        <name>ATP</name>
        <dbReference type="ChEBI" id="CHEBI:30616"/>
    </ligand>
</feature>